<dbReference type="InterPro" id="IPR029058">
    <property type="entry name" value="AB_hydrolase_fold"/>
</dbReference>
<feature type="transmembrane region" description="Helical" evidence="2">
    <location>
        <begin position="142"/>
        <end position="161"/>
    </location>
</feature>
<reference evidence="4" key="1">
    <citation type="journal article" date="2020" name="Cell">
        <title>Large-Scale Comparative Analyses of Tick Genomes Elucidate Their Genetic Diversity and Vector Capacities.</title>
        <authorList>
            <consortium name="Tick Genome and Microbiome Consortium (TIGMIC)"/>
            <person name="Jia N."/>
            <person name="Wang J."/>
            <person name="Shi W."/>
            <person name="Du L."/>
            <person name="Sun Y."/>
            <person name="Zhan W."/>
            <person name="Jiang J.F."/>
            <person name="Wang Q."/>
            <person name="Zhang B."/>
            <person name="Ji P."/>
            <person name="Bell-Sakyi L."/>
            <person name="Cui X.M."/>
            <person name="Yuan T.T."/>
            <person name="Jiang B.G."/>
            <person name="Yang W.F."/>
            <person name="Lam T.T."/>
            <person name="Chang Q.C."/>
            <person name="Ding S.J."/>
            <person name="Wang X.J."/>
            <person name="Zhu J.G."/>
            <person name="Ruan X.D."/>
            <person name="Zhao L."/>
            <person name="Wei J.T."/>
            <person name="Ye R.Z."/>
            <person name="Que T.C."/>
            <person name="Du C.H."/>
            <person name="Zhou Y.H."/>
            <person name="Cheng J.X."/>
            <person name="Dai P.F."/>
            <person name="Guo W.B."/>
            <person name="Han X.H."/>
            <person name="Huang E.J."/>
            <person name="Li L.F."/>
            <person name="Wei W."/>
            <person name="Gao Y.C."/>
            <person name="Liu J.Z."/>
            <person name="Shao H.Z."/>
            <person name="Wang X."/>
            <person name="Wang C.C."/>
            <person name="Yang T.C."/>
            <person name="Huo Q.B."/>
            <person name="Li W."/>
            <person name="Chen H.Y."/>
            <person name="Chen S.E."/>
            <person name="Zhou L.G."/>
            <person name="Ni X.B."/>
            <person name="Tian J.H."/>
            <person name="Sheng Y."/>
            <person name="Liu T."/>
            <person name="Pan Y.S."/>
            <person name="Xia L.Y."/>
            <person name="Li J."/>
            <person name="Zhao F."/>
            <person name="Cao W.C."/>
        </authorList>
    </citation>
    <scope>NUCLEOTIDE SEQUENCE</scope>
    <source>
        <strain evidence="4">Rmic-2018</strain>
    </source>
</reference>
<evidence type="ECO:0000259" key="3">
    <source>
        <dbReference type="Pfam" id="PF00135"/>
    </source>
</evidence>
<keyword evidence="2" id="KW-0812">Transmembrane</keyword>
<organism evidence="4 5">
    <name type="scientific">Rhipicephalus microplus</name>
    <name type="common">Cattle tick</name>
    <name type="synonym">Boophilus microplus</name>
    <dbReference type="NCBI Taxonomy" id="6941"/>
    <lineage>
        <taxon>Eukaryota</taxon>
        <taxon>Metazoa</taxon>
        <taxon>Ecdysozoa</taxon>
        <taxon>Arthropoda</taxon>
        <taxon>Chelicerata</taxon>
        <taxon>Arachnida</taxon>
        <taxon>Acari</taxon>
        <taxon>Parasitiformes</taxon>
        <taxon>Ixodida</taxon>
        <taxon>Ixodoidea</taxon>
        <taxon>Ixodidae</taxon>
        <taxon>Rhipicephalinae</taxon>
        <taxon>Rhipicephalus</taxon>
        <taxon>Boophilus</taxon>
    </lineage>
</organism>
<gene>
    <name evidence="4" type="ORF">HPB51_026308</name>
</gene>
<dbReference type="AlphaFoldDB" id="A0A9J6D3F2"/>
<dbReference type="Gene3D" id="3.40.50.1820">
    <property type="entry name" value="alpha/beta hydrolase"/>
    <property type="match status" value="1"/>
</dbReference>
<keyword evidence="5" id="KW-1185">Reference proteome</keyword>
<sequence>MIWDSMQEDLPTSCDLSPLYEPSEHMTPFCSAHDGASAASREAEHFGLQAFDGGAHSAQPSGSAAHWTAPHLCPKALPLCQVVFGDGCPLVDDAVRKPLIGDSSCLSYDFECSCSIPESRATNKAPPQPAAPSGTNSHACKLAVFIGCLILLSLVISQFLVTRQGNYAFSLTSKFGHVQGDQIFVHGGQPVIRYLGIPFAVPPVGKLRFQPSQVAEHLGGKNL</sequence>
<dbReference type="Pfam" id="PF00135">
    <property type="entry name" value="COesterase"/>
    <property type="match status" value="1"/>
</dbReference>
<name>A0A9J6D3F2_RHIMP</name>
<evidence type="ECO:0000256" key="1">
    <source>
        <dbReference type="ARBA" id="ARBA00023180"/>
    </source>
</evidence>
<dbReference type="VEuPathDB" id="VectorBase:LOC119162312"/>
<dbReference type="Proteomes" id="UP000821866">
    <property type="component" value="Unassembled WGS sequence"/>
</dbReference>
<keyword evidence="1" id="KW-0325">Glycoprotein</keyword>
<keyword evidence="2" id="KW-1133">Transmembrane helix</keyword>
<evidence type="ECO:0000256" key="2">
    <source>
        <dbReference type="SAM" id="Phobius"/>
    </source>
</evidence>
<comment type="caution">
    <text evidence="4">The sequence shown here is derived from an EMBL/GenBank/DDBJ whole genome shotgun (WGS) entry which is preliminary data.</text>
</comment>
<accession>A0A9J6D3F2</accession>
<dbReference type="SUPFAM" id="SSF53474">
    <property type="entry name" value="alpha/beta-Hydrolases"/>
    <property type="match status" value="1"/>
</dbReference>
<dbReference type="InterPro" id="IPR002018">
    <property type="entry name" value="CarbesteraseB"/>
</dbReference>
<protein>
    <recommendedName>
        <fullName evidence="3">Carboxylesterase type B domain-containing protein</fullName>
    </recommendedName>
</protein>
<feature type="domain" description="Carboxylesterase type B" evidence="3">
    <location>
        <begin position="172"/>
        <end position="217"/>
    </location>
</feature>
<reference evidence="4" key="2">
    <citation type="submission" date="2021-09" db="EMBL/GenBank/DDBJ databases">
        <authorList>
            <person name="Jia N."/>
            <person name="Wang J."/>
            <person name="Shi W."/>
            <person name="Du L."/>
            <person name="Sun Y."/>
            <person name="Zhan W."/>
            <person name="Jiang J."/>
            <person name="Wang Q."/>
            <person name="Zhang B."/>
            <person name="Ji P."/>
            <person name="Sakyi L.B."/>
            <person name="Cui X."/>
            <person name="Yuan T."/>
            <person name="Jiang B."/>
            <person name="Yang W."/>
            <person name="Lam T.T.-Y."/>
            <person name="Chang Q."/>
            <person name="Ding S."/>
            <person name="Wang X."/>
            <person name="Zhu J."/>
            <person name="Ruan X."/>
            <person name="Zhao L."/>
            <person name="Wei J."/>
            <person name="Que T."/>
            <person name="Du C."/>
            <person name="Cheng J."/>
            <person name="Dai P."/>
            <person name="Han X."/>
            <person name="Huang E."/>
            <person name="Gao Y."/>
            <person name="Liu J."/>
            <person name="Shao H."/>
            <person name="Ye R."/>
            <person name="Li L."/>
            <person name="Wei W."/>
            <person name="Wang X."/>
            <person name="Wang C."/>
            <person name="Huo Q."/>
            <person name="Li W."/>
            <person name="Guo W."/>
            <person name="Chen H."/>
            <person name="Chen S."/>
            <person name="Zhou L."/>
            <person name="Zhou L."/>
            <person name="Ni X."/>
            <person name="Tian J."/>
            <person name="Zhou Y."/>
            <person name="Sheng Y."/>
            <person name="Liu T."/>
            <person name="Pan Y."/>
            <person name="Xia L."/>
            <person name="Li J."/>
            <person name="Zhao F."/>
            <person name="Cao W."/>
        </authorList>
    </citation>
    <scope>NUCLEOTIDE SEQUENCE</scope>
    <source>
        <strain evidence="4">Rmic-2018</strain>
        <tissue evidence="4">Larvae</tissue>
    </source>
</reference>
<evidence type="ECO:0000313" key="5">
    <source>
        <dbReference type="Proteomes" id="UP000821866"/>
    </source>
</evidence>
<proteinExistence type="predicted"/>
<evidence type="ECO:0000313" key="4">
    <source>
        <dbReference type="EMBL" id="KAH8002777.1"/>
    </source>
</evidence>
<keyword evidence="2" id="KW-0472">Membrane</keyword>
<dbReference type="EMBL" id="JABSTU010000017">
    <property type="protein sequence ID" value="KAH8002777.1"/>
    <property type="molecule type" value="Genomic_DNA"/>
</dbReference>